<feature type="transmembrane region" description="Helical" evidence="6">
    <location>
        <begin position="82"/>
        <end position="101"/>
    </location>
</feature>
<feature type="transmembrane region" description="Helical" evidence="6">
    <location>
        <begin position="6"/>
        <end position="26"/>
    </location>
</feature>
<evidence type="ECO:0000256" key="2">
    <source>
        <dbReference type="ARBA" id="ARBA00022475"/>
    </source>
</evidence>
<evidence type="ECO:0000256" key="4">
    <source>
        <dbReference type="ARBA" id="ARBA00022989"/>
    </source>
</evidence>
<dbReference type="GO" id="GO:0022857">
    <property type="term" value="F:transmembrane transporter activity"/>
    <property type="evidence" value="ECO:0007669"/>
    <property type="project" value="InterPro"/>
</dbReference>
<dbReference type="GO" id="GO:0005886">
    <property type="term" value="C:plasma membrane"/>
    <property type="evidence" value="ECO:0007669"/>
    <property type="project" value="UniProtKB-SubCell"/>
</dbReference>
<protein>
    <recommendedName>
        <fullName evidence="8">ABC transporter permease</fullName>
    </recommendedName>
</protein>
<evidence type="ECO:0000256" key="3">
    <source>
        <dbReference type="ARBA" id="ARBA00022692"/>
    </source>
</evidence>
<evidence type="ECO:0000313" key="7">
    <source>
        <dbReference type="EMBL" id="GAH00864.1"/>
    </source>
</evidence>
<dbReference type="PANTHER" id="PTHR43370">
    <property type="entry name" value="SUGAR ABC TRANSPORTER INTEGRAL MEMBRANE PROTEIN-RELATED"/>
    <property type="match status" value="1"/>
</dbReference>
<evidence type="ECO:0000256" key="5">
    <source>
        <dbReference type="ARBA" id="ARBA00023136"/>
    </source>
</evidence>
<proteinExistence type="predicted"/>
<evidence type="ECO:0000256" key="6">
    <source>
        <dbReference type="SAM" id="Phobius"/>
    </source>
</evidence>
<dbReference type="Pfam" id="PF02653">
    <property type="entry name" value="BPD_transp_2"/>
    <property type="match status" value="1"/>
</dbReference>
<name>X1D6X5_9ZZZZ</name>
<dbReference type="CDD" id="cd06580">
    <property type="entry name" value="TM_PBP1_transp_TpRbsC_like"/>
    <property type="match status" value="1"/>
</dbReference>
<keyword evidence="4 6" id="KW-1133">Transmembrane helix</keyword>
<gene>
    <name evidence="7" type="ORF">S01H4_39623</name>
</gene>
<dbReference type="AlphaFoldDB" id="X1D6X5"/>
<feature type="transmembrane region" description="Helical" evidence="6">
    <location>
        <begin position="108"/>
        <end position="127"/>
    </location>
</feature>
<evidence type="ECO:0008006" key="8">
    <source>
        <dbReference type="Google" id="ProtNLM"/>
    </source>
</evidence>
<feature type="transmembrane region" description="Helical" evidence="6">
    <location>
        <begin position="139"/>
        <end position="156"/>
    </location>
</feature>
<dbReference type="PANTHER" id="PTHR43370:SF1">
    <property type="entry name" value="GUANOSINE ABC TRANSPORTER PERMEASE PROTEIN NUPQ"/>
    <property type="match status" value="1"/>
</dbReference>
<feature type="non-terminal residue" evidence="7">
    <location>
        <position position="1"/>
    </location>
</feature>
<feature type="transmembrane region" description="Helical" evidence="6">
    <location>
        <begin position="57"/>
        <end position="76"/>
    </location>
</feature>
<dbReference type="EMBL" id="BART01021488">
    <property type="protein sequence ID" value="GAH00864.1"/>
    <property type="molecule type" value="Genomic_DNA"/>
</dbReference>
<comment type="subcellular location">
    <subcellularLocation>
        <location evidence="1">Cell membrane</location>
        <topology evidence="1">Multi-pass membrane protein</topology>
    </subcellularLocation>
</comment>
<organism evidence="7">
    <name type="scientific">marine sediment metagenome</name>
    <dbReference type="NCBI Taxonomy" id="412755"/>
    <lineage>
        <taxon>unclassified sequences</taxon>
        <taxon>metagenomes</taxon>
        <taxon>ecological metagenomes</taxon>
    </lineage>
</organism>
<evidence type="ECO:0000256" key="1">
    <source>
        <dbReference type="ARBA" id="ARBA00004651"/>
    </source>
</evidence>
<comment type="caution">
    <text evidence="7">The sequence shown here is derived from an EMBL/GenBank/DDBJ whole genome shotgun (WGS) entry which is preliminary data.</text>
</comment>
<sequence length="167" mass="17864">IGQIVSGHPLVTYVSFIGIFIMWTIMHKTKFGIYVRVVGENEDAAYSVGINVNKIKYIAILIGAFCSALAGINLALEKMALFTNGMTAGIGFIALAAIFCGNGRPGLSSLYAILFGLAQSLAVNLNISAGPVSGLFKTLPYFVIVIILSVASIIQNKNNRMRGFKNE</sequence>
<accession>X1D6X5</accession>
<reference evidence="7" key="1">
    <citation type="journal article" date="2014" name="Front. Microbiol.">
        <title>High frequency of phylogenetically diverse reductive dehalogenase-homologous genes in deep subseafloor sedimentary metagenomes.</title>
        <authorList>
            <person name="Kawai M."/>
            <person name="Futagami T."/>
            <person name="Toyoda A."/>
            <person name="Takaki Y."/>
            <person name="Nishi S."/>
            <person name="Hori S."/>
            <person name="Arai W."/>
            <person name="Tsubouchi T."/>
            <person name="Morono Y."/>
            <person name="Uchiyama I."/>
            <person name="Ito T."/>
            <person name="Fujiyama A."/>
            <person name="Inagaki F."/>
            <person name="Takami H."/>
        </authorList>
    </citation>
    <scope>NUCLEOTIDE SEQUENCE</scope>
    <source>
        <strain evidence="7">Expedition CK06-06</strain>
    </source>
</reference>
<keyword evidence="5 6" id="KW-0472">Membrane</keyword>
<dbReference type="InterPro" id="IPR001851">
    <property type="entry name" value="ABC_transp_permease"/>
</dbReference>
<keyword evidence="2" id="KW-1003">Cell membrane</keyword>
<keyword evidence="3 6" id="KW-0812">Transmembrane</keyword>